<sequence length="50" mass="5776">MSEYKSFNSKSFTSCKQLKQLNQVQSQTRKTGHLTSEDVLLQKLDLNTQI</sequence>
<dbReference type="EMBL" id="JACHGF010000002">
    <property type="protein sequence ID" value="MBB5282930.1"/>
    <property type="molecule type" value="Genomic_DNA"/>
</dbReference>
<gene>
    <name evidence="1" type="ORF">HNQ92_001056</name>
</gene>
<protein>
    <submittedName>
        <fullName evidence="1">Uncharacterized protein</fullName>
    </submittedName>
</protein>
<evidence type="ECO:0000313" key="1">
    <source>
        <dbReference type="EMBL" id="MBB5282930.1"/>
    </source>
</evidence>
<organism evidence="1 2">
    <name type="scientific">Rhabdobacter roseus</name>
    <dbReference type="NCBI Taxonomy" id="1655419"/>
    <lineage>
        <taxon>Bacteria</taxon>
        <taxon>Pseudomonadati</taxon>
        <taxon>Bacteroidota</taxon>
        <taxon>Cytophagia</taxon>
        <taxon>Cytophagales</taxon>
        <taxon>Cytophagaceae</taxon>
        <taxon>Rhabdobacter</taxon>
    </lineage>
</organism>
<proteinExistence type="predicted"/>
<dbReference type="Proteomes" id="UP000557307">
    <property type="component" value="Unassembled WGS sequence"/>
</dbReference>
<comment type="caution">
    <text evidence="1">The sequence shown here is derived from an EMBL/GenBank/DDBJ whole genome shotgun (WGS) entry which is preliminary data.</text>
</comment>
<name>A0A840TSF2_9BACT</name>
<accession>A0A840TSF2</accession>
<evidence type="ECO:0000313" key="2">
    <source>
        <dbReference type="Proteomes" id="UP000557307"/>
    </source>
</evidence>
<reference evidence="1 2" key="1">
    <citation type="submission" date="2020-08" db="EMBL/GenBank/DDBJ databases">
        <title>Genomic Encyclopedia of Type Strains, Phase IV (KMG-IV): sequencing the most valuable type-strain genomes for metagenomic binning, comparative biology and taxonomic classification.</title>
        <authorList>
            <person name="Goeker M."/>
        </authorList>
    </citation>
    <scope>NUCLEOTIDE SEQUENCE [LARGE SCALE GENOMIC DNA]</scope>
    <source>
        <strain evidence="1 2">DSM 105074</strain>
    </source>
</reference>
<dbReference type="AlphaFoldDB" id="A0A840TSF2"/>
<keyword evidence="2" id="KW-1185">Reference proteome</keyword>